<sequence length="303" mass="34296">MNVLLQYSDGCGSGRSSPRERWPERWRRDERNYGSLGWRESRRRQEMRQSEDPNDRRYGSTLGWPGRRSTTSASRRDADRDSRDSAVTRATQAVTRATLAATRAVTRATRVTPATHSRDSRRRSRRDDRPRRDYRFSNDFSPRERDHTSPFENDFQDTPTLGGKKRTPYSTLEGARFAFEPEDVAASPASASRDADSPAARSRFDSDSVSPRSAFEDDFAATAPHRAASIAEEEEDEGPLPLRARPPLAPPPQRRDIKKSDSVNIFTRGSDPFEGDAFFACTGSDRAARRDNWPGDFRGFDNA</sequence>
<organism evidence="2 3">
    <name type="scientific">Iphiclides podalirius</name>
    <name type="common">scarce swallowtail</name>
    <dbReference type="NCBI Taxonomy" id="110791"/>
    <lineage>
        <taxon>Eukaryota</taxon>
        <taxon>Metazoa</taxon>
        <taxon>Ecdysozoa</taxon>
        <taxon>Arthropoda</taxon>
        <taxon>Hexapoda</taxon>
        <taxon>Insecta</taxon>
        <taxon>Pterygota</taxon>
        <taxon>Neoptera</taxon>
        <taxon>Endopterygota</taxon>
        <taxon>Lepidoptera</taxon>
        <taxon>Glossata</taxon>
        <taxon>Ditrysia</taxon>
        <taxon>Papilionoidea</taxon>
        <taxon>Papilionidae</taxon>
        <taxon>Papilioninae</taxon>
        <taxon>Iphiclides</taxon>
    </lineage>
</organism>
<dbReference type="EMBL" id="OW152826">
    <property type="protein sequence ID" value="CAH2042235.1"/>
    <property type="molecule type" value="Genomic_DNA"/>
</dbReference>
<feature type="compositionally biased region" description="Basic and acidic residues" evidence="1">
    <location>
        <begin position="39"/>
        <end position="58"/>
    </location>
</feature>
<evidence type="ECO:0000256" key="1">
    <source>
        <dbReference type="SAM" id="MobiDB-lite"/>
    </source>
</evidence>
<feature type="compositionally biased region" description="Basic and acidic residues" evidence="1">
    <location>
        <begin position="74"/>
        <end position="86"/>
    </location>
</feature>
<proteinExistence type="predicted"/>
<evidence type="ECO:0000313" key="3">
    <source>
        <dbReference type="Proteomes" id="UP000837857"/>
    </source>
</evidence>
<feature type="compositionally biased region" description="Basic and acidic residues" evidence="1">
    <location>
        <begin position="125"/>
        <end position="149"/>
    </location>
</feature>
<reference evidence="2" key="1">
    <citation type="submission" date="2022-03" db="EMBL/GenBank/DDBJ databases">
        <authorList>
            <person name="Martin H S."/>
        </authorList>
    </citation>
    <scope>NUCLEOTIDE SEQUENCE</scope>
</reference>
<feature type="compositionally biased region" description="Low complexity" evidence="1">
    <location>
        <begin position="185"/>
        <end position="201"/>
    </location>
</feature>
<keyword evidence="3" id="KW-1185">Reference proteome</keyword>
<evidence type="ECO:0000313" key="2">
    <source>
        <dbReference type="EMBL" id="CAH2042235.1"/>
    </source>
</evidence>
<dbReference type="Proteomes" id="UP000837857">
    <property type="component" value="Chromosome 14"/>
</dbReference>
<gene>
    <name evidence="2" type="ORF">IPOD504_LOCUS3679</name>
</gene>
<feature type="compositionally biased region" description="Low complexity" evidence="1">
    <location>
        <begin position="87"/>
        <end position="115"/>
    </location>
</feature>
<accession>A0ABN8I0M6</accession>
<feature type="region of interest" description="Disordered" evidence="1">
    <location>
        <begin position="1"/>
        <end position="268"/>
    </location>
</feature>
<feature type="non-terminal residue" evidence="2">
    <location>
        <position position="303"/>
    </location>
</feature>
<name>A0ABN8I0M6_9NEOP</name>
<protein>
    <submittedName>
        <fullName evidence="2">Uncharacterized protein</fullName>
    </submittedName>
</protein>
<feature type="compositionally biased region" description="Basic and acidic residues" evidence="1">
    <location>
        <begin position="17"/>
        <end position="32"/>
    </location>
</feature>